<keyword evidence="3" id="KW-1185">Reference proteome</keyword>
<name>A0ABS6W559_9FLAO</name>
<sequence>MSKQRYGSTRIAEQLKRKEHSISRCRAAKIMKVNHWLSKHKKKFKATTEFN</sequence>
<organism evidence="2 3">
    <name type="scientific">Mesonia aestuariivivens</name>
    <dbReference type="NCBI Taxonomy" id="2796128"/>
    <lineage>
        <taxon>Bacteria</taxon>
        <taxon>Pseudomonadati</taxon>
        <taxon>Bacteroidota</taxon>
        <taxon>Flavobacteriia</taxon>
        <taxon>Flavobacteriales</taxon>
        <taxon>Flavobacteriaceae</taxon>
        <taxon>Mesonia</taxon>
    </lineage>
</organism>
<evidence type="ECO:0000313" key="3">
    <source>
        <dbReference type="Proteomes" id="UP000719267"/>
    </source>
</evidence>
<accession>A0ABS6W559</accession>
<dbReference type="Proteomes" id="UP000719267">
    <property type="component" value="Unassembled WGS sequence"/>
</dbReference>
<dbReference type="InterPro" id="IPR025948">
    <property type="entry name" value="HTH-like_dom"/>
</dbReference>
<evidence type="ECO:0000259" key="1">
    <source>
        <dbReference type="Pfam" id="PF13276"/>
    </source>
</evidence>
<evidence type="ECO:0000313" key="2">
    <source>
        <dbReference type="EMBL" id="MBW2963003.1"/>
    </source>
</evidence>
<dbReference type="Pfam" id="PF13276">
    <property type="entry name" value="HTH_21"/>
    <property type="match status" value="1"/>
</dbReference>
<reference evidence="2 3" key="1">
    <citation type="submission" date="2021-07" db="EMBL/GenBank/DDBJ databases">
        <title>Mesonia aestuariivivens sp. nov., isolated from a tidal flat.</title>
        <authorList>
            <person name="Kim Y.-O."/>
            <person name="Yoon J.-H."/>
        </authorList>
    </citation>
    <scope>NUCLEOTIDE SEQUENCE [LARGE SCALE GENOMIC DNA]</scope>
    <source>
        <strain evidence="2 3">JHPTF-M18</strain>
    </source>
</reference>
<dbReference type="EMBL" id="JAHWDF010000025">
    <property type="protein sequence ID" value="MBW2963003.1"/>
    <property type="molecule type" value="Genomic_DNA"/>
</dbReference>
<comment type="caution">
    <text evidence="2">The sequence shown here is derived from an EMBL/GenBank/DDBJ whole genome shotgun (WGS) entry which is preliminary data.</text>
</comment>
<feature type="domain" description="HTH-like" evidence="1">
    <location>
        <begin position="2"/>
        <end position="44"/>
    </location>
</feature>
<protein>
    <submittedName>
        <fullName evidence="2">IS3 family transposase</fullName>
    </submittedName>
</protein>
<gene>
    <name evidence="2" type="ORF">KW502_14535</name>
</gene>
<proteinExistence type="predicted"/>